<reference evidence="2 3" key="1">
    <citation type="submission" date="2014-04" db="EMBL/GenBank/DDBJ databases">
        <title>Genome evolution of avian class.</title>
        <authorList>
            <person name="Zhang G."/>
            <person name="Li C."/>
        </authorList>
    </citation>
    <scope>NUCLEOTIDE SEQUENCE [LARGE SCALE GENOMIC DNA]</scope>
    <source>
        <strain evidence="2">BGI_Y956</strain>
    </source>
</reference>
<gene>
    <name evidence="2" type="ORF">Y956_10456</name>
</gene>
<dbReference type="Proteomes" id="UP000053283">
    <property type="component" value="Unassembled WGS sequence"/>
</dbReference>
<keyword evidence="1" id="KW-1133">Transmembrane helix</keyword>
<dbReference type="AlphaFoldDB" id="A0A091UX41"/>
<feature type="transmembrane region" description="Helical" evidence="1">
    <location>
        <begin position="7"/>
        <end position="29"/>
    </location>
</feature>
<name>A0A091UX41_NIPNI</name>
<evidence type="ECO:0000313" key="2">
    <source>
        <dbReference type="EMBL" id="KFQ95256.1"/>
    </source>
</evidence>
<keyword evidence="3" id="KW-1185">Reference proteome</keyword>
<feature type="non-terminal residue" evidence="2">
    <location>
        <position position="39"/>
    </location>
</feature>
<dbReference type="eggNOG" id="KOG3882">
    <property type="taxonomic scope" value="Eukaryota"/>
</dbReference>
<organism evidence="2 3">
    <name type="scientific">Nipponia nippon</name>
    <name type="common">Crested ibis</name>
    <name type="synonym">Ibis nippon</name>
    <dbReference type="NCBI Taxonomy" id="128390"/>
    <lineage>
        <taxon>Eukaryota</taxon>
        <taxon>Metazoa</taxon>
        <taxon>Chordata</taxon>
        <taxon>Craniata</taxon>
        <taxon>Vertebrata</taxon>
        <taxon>Euteleostomi</taxon>
        <taxon>Archelosauria</taxon>
        <taxon>Archosauria</taxon>
        <taxon>Dinosauria</taxon>
        <taxon>Saurischia</taxon>
        <taxon>Theropoda</taxon>
        <taxon>Coelurosauria</taxon>
        <taxon>Aves</taxon>
        <taxon>Neognathae</taxon>
        <taxon>Neoaves</taxon>
        <taxon>Aequornithes</taxon>
        <taxon>Pelecaniformes</taxon>
        <taxon>Threskiornithidae</taxon>
        <taxon>Nipponia</taxon>
    </lineage>
</organism>
<accession>A0A091UX41</accession>
<evidence type="ECO:0000256" key="1">
    <source>
        <dbReference type="SAM" id="Phobius"/>
    </source>
</evidence>
<protein>
    <submittedName>
        <fullName evidence="2">Uncharacterized protein</fullName>
    </submittedName>
</protein>
<dbReference type="EMBL" id="KL410275">
    <property type="protein sequence ID" value="KFQ95256.1"/>
    <property type="molecule type" value="Genomic_DNA"/>
</dbReference>
<proteinExistence type="predicted"/>
<sequence>MTVLKLSLLAFSFVFWAAGLTMLIIGFWAKVFLGTYLVL</sequence>
<evidence type="ECO:0000313" key="3">
    <source>
        <dbReference type="Proteomes" id="UP000053283"/>
    </source>
</evidence>
<keyword evidence="1" id="KW-0472">Membrane</keyword>
<keyword evidence="1" id="KW-0812">Transmembrane</keyword>